<dbReference type="Pfam" id="PF01627">
    <property type="entry name" value="Hpt"/>
    <property type="match status" value="1"/>
</dbReference>
<dbReference type="EMBL" id="BKZW01000001">
    <property type="protein sequence ID" value="GER86641.1"/>
    <property type="molecule type" value="Genomic_DNA"/>
</dbReference>
<dbReference type="GO" id="GO:0000160">
    <property type="term" value="P:phosphorelay signal transduction system"/>
    <property type="evidence" value="ECO:0007669"/>
    <property type="project" value="InterPro"/>
</dbReference>
<evidence type="ECO:0000313" key="4">
    <source>
        <dbReference type="Proteomes" id="UP000326912"/>
    </source>
</evidence>
<dbReference type="InterPro" id="IPR051315">
    <property type="entry name" value="Bact_Chemotaxis_CheA"/>
</dbReference>
<dbReference type="SMART" id="SM00073">
    <property type="entry name" value="HPT"/>
    <property type="match status" value="1"/>
</dbReference>
<feature type="domain" description="HPt" evidence="2">
    <location>
        <begin position="3"/>
        <end position="110"/>
    </location>
</feature>
<dbReference type="InterPro" id="IPR036641">
    <property type="entry name" value="HPT_dom_sf"/>
</dbReference>
<dbReference type="CDD" id="cd00088">
    <property type="entry name" value="HPT"/>
    <property type="match status" value="1"/>
</dbReference>
<feature type="modified residue" description="Phosphohistidine" evidence="1">
    <location>
        <position position="50"/>
    </location>
</feature>
<dbReference type="PROSITE" id="PS50894">
    <property type="entry name" value="HPT"/>
    <property type="match status" value="1"/>
</dbReference>
<organism evidence="3 4">
    <name type="scientific">Dictyobacter vulcani</name>
    <dbReference type="NCBI Taxonomy" id="2607529"/>
    <lineage>
        <taxon>Bacteria</taxon>
        <taxon>Bacillati</taxon>
        <taxon>Chloroflexota</taxon>
        <taxon>Ktedonobacteria</taxon>
        <taxon>Ktedonobacterales</taxon>
        <taxon>Dictyobacteraceae</taxon>
        <taxon>Dictyobacter</taxon>
    </lineage>
</organism>
<dbReference type="PANTHER" id="PTHR43395:SF10">
    <property type="entry name" value="CHEMOTAXIS PROTEIN CHEA"/>
    <property type="match status" value="1"/>
</dbReference>
<protein>
    <recommendedName>
        <fullName evidence="2">HPt domain-containing protein</fullName>
    </recommendedName>
</protein>
<gene>
    <name evidence="3" type="ORF">KDW_08030</name>
</gene>
<dbReference type="InterPro" id="IPR008207">
    <property type="entry name" value="Sig_transdc_His_kin_Hpt_dom"/>
</dbReference>
<dbReference type="Gene3D" id="1.20.120.160">
    <property type="entry name" value="HPT domain"/>
    <property type="match status" value="1"/>
</dbReference>
<keyword evidence="1" id="KW-0597">Phosphoprotein</keyword>
<dbReference type="Proteomes" id="UP000326912">
    <property type="component" value="Unassembled WGS sequence"/>
</dbReference>
<reference evidence="3 4" key="1">
    <citation type="submission" date="2019-10" db="EMBL/GenBank/DDBJ databases">
        <title>Dictyobacter vulcani sp. nov., within the class Ktedonobacteria, isolated from soil of volcanic Mt. Zao.</title>
        <authorList>
            <person name="Zheng Y."/>
            <person name="Wang C.M."/>
            <person name="Sakai Y."/>
            <person name="Abe K."/>
            <person name="Yokota A."/>
            <person name="Yabe S."/>
        </authorList>
    </citation>
    <scope>NUCLEOTIDE SEQUENCE [LARGE SCALE GENOMIC DNA]</scope>
    <source>
        <strain evidence="3 4">W12</strain>
    </source>
</reference>
<evidence type="ECO:0000313" key="3">
    <source>
        <dbReference type="EMBL" id="GER86641.1"/>
    </source>
</evidence>
<dbReference type="AlphaFoldDB" id="A0A5J4KKD3"/>
<comment type="caution">
    <text evidence="3">The sequence shown here is derived from an EMBL/GenBank/DDBJ whole genome shotgun (WGS) entry which is preliminary data.</text>
</comment>
<keyword evidence="4" id="KW-1185">Reference proteome</keyword>
<proteinExistence type="predicted"/>
<dbReference type="RefSeq" id="WP_151754740.1">
    <property type="nucleotide sequence ID" value="NZ_BKZW01000001.1"/>
</dbReference>
<dbReference type="SUPFAM" id="SSF47226">
    <property type="entry name" value="Histidine-containing phosphotransfer domain, HPT domain"/>
    <property type="match status" value="1"/>
</dbReference>
<dbReference type="PANTHER" id="PTHR43395">
    <property type="entry name" value="SENSOR HISTIDINE KINASE CHEA"/>
    <property type="match status" value="1"/>
</dbReference>
<sequence length="115" mass="12704">MSNTFDKLSVLDSFIEEVNSYLPEIETNLGRLAQSPGDMDALEETYRRTHTIGGSASMMDFPGLAHVAHGMEDILGDALDGLITLDDPSRGLLERSLDRLRRLLEVSAVVLMKKL</sequence>
<name>A0A5J4KKD3_9CHLR</name>
<evidence type="ECO:0000256" key="1">
    <source>
        <dbReference type="PROSITE-ProRule" id="PRU00110"/>
    </source>
</evidence>
<evidence type="ECO:0000259" key="2">
    <source>
        <dbReference type="PROSITE" id="PS50894"/>
    </source>
</evidence>
<accession>A0A5J4KKD3</accession>